<dbReference type="Proteomes" id="UP001302374">
    <property type="component" value="Chromosome"/>
</dbReference>
<dbReference type="GeneID" id="86892575"/>
<gene>
    <name evidence="2" type="ORF">F1644_14745</name>
    <name evidence="1" type="ORF">GGR15_001358</name>
</gene>
<name>A0A7X6BJK6_9BACT</name>
<evidence type="ECO:0000313" key="2">
    <source>
        <dbReference type="EMBL" id="WOF13444.1"/>
    </source>
</evidence>
<keyword evidence="4" id="KW-1185">Reference proteome</keyword>
<dbReference type="RefSeq" id="WP_118303484.1">
    <property type="nucleotide sequence ID" value="NZ_BMPA01000004.1"/>
</dbReference>
<organism evidence="1 3">
    <name type="scientific">Butyricimonas paravirosa</name>
    <dbReference type="NCBI Taxonomy" id="1472417"/>
    <lineage>
        <taxon>Bacteria</taxon>
        <taxon>Pseudomonadati</taxon>
        <taxon>Bacteroidota</taxon>
        <taxon>Bacteroidia</taxon>
        <taxon>Bacteroidales</taxon>
        <taxon>Odoribacteraceae</taxon>
        <taxon>Butyricimonas</taxon>
    </lineage>
</organism>
<reference evidence="2 4" key="1">
    <citation type="submission" date="2019-09" db="EMBL/GenBank/DDBJ databases">
        <title>Butyricimonas paravirosa DSM 105722 (=214-4 = JCM 18677 = CCUG 65563).</title>
        <authorList>
            <person name="Le Roy T."/>
            <person name="Cani P.D."/>
        </authorList>
    </citation>
    <scope>NUCLEOTIDE SEQUENCE [LARGE SCALE GENOMIC DNA]</scope>
    <source>
        <strain evidence="2 4">DSM 105722</strain>
    </source>
</reference>
<reference evidence="1 3" key="2">
    <citation type="submission" date="2020-03" db="EMBL/GenBank/DDBJ databases">
        <title>Genomic Encyclopedia of Type Strains, Phase IV (KMG-IV): sequencing the most valuable type-strain genomes for metagenomic binning, comparative biology and taxonomic classification.</title>
        <authorList>
            <person name="Goeker M."/>
        </authorList>
    </citation>
    <scope>NUCLEOTIDE SEQUENCE [LARGE SCALE GENOMIC DNA]</scope>
    <source>
        <strain evidence="1 3">DSM 105722</strain>
    </source>
</reference>
<evidence type="ECO:0000313" key="1">
    <source>
        <dbReference type="EMBL" id="NJC17743.1"/>
    </source>
</evidence>
<dbReference type="EMBL" id="JAATLI010000004">
    <property type="protein sequence ID" value="NJC17743.1"/>
    <property type="molecule type" value="Genomic_DNA"/>
</dbReference>
<sequence>MDNPDNTYKEKVYDFLYRMPVGKEYLIDNLCKAGTREKFVEIVKEFMIATLSRYSYGIEFSGDYKKIRKSDITGLPDLLKKK</sequence>
<dbReference type="Proteomes" id="UP000576368">
    <property type="component" value="Unassembled WGS sequence"/>
</dbReference>
<dbReference type="EMBL" id="CP043839">
    <property type="protein sequence ID" value="WOF13444.1"/>
    <property type="molecule type" value="Genomic_DNA"/>
</dbReference>
<protein>
    <submittedName>
        <fullName evidence="1">Uncharacterized protein</fullName>
    </submittedName>
</protein>
<proteinExistence type="predicted"/>
<evidence type="ECO:0000313" key="4">
    <source>
        <dbReference type="Proteomes" id="UP001302374"/>
    </source>
</evidence>
<accession>A0A7X6BJK6</accession>
<evidence type="ECO:0000313" key="3">
    <source>
        <dbReference type="Proteomes" id="UP000576368"/>
    </source>
</evidence>
<dbReference type="AlphaFoldDB" id="A0A7X6BJK6"/>